<dbReference type="GO" id="GO:0016987">
    <property type="term" value="F:sigma factor activity"/>
    <property type="evidence" value="ECO:0007669"/>
    <property type="project" value="InterPro"/>
</dbReference>
<dbReference type="EMBL" id="PXZH01000003">
    <property type="protein sequence ID" value="RST89095.1"/>
    <property type="molecule type" value="Genomic_DNA"/>
</dbReference>
<dbReference type="InterPro" id="IPR013324">
    <property type="entry name" value="RNA_pol_sigma_r3/r4-like"/>
</dbReference>
<feature type="domain" description="HTH luxR-type" evidence="1">
    <location>
        <begin position="128"/>
        <end position="155"/>
    </location>
</feature>
<evidence type="ECO:0000313" key="2">
    <source>
        <dbReference type="EMBL" id="RST89095.1"/>
    </source>
</evidence>
<dbReference type="Pfam" id="PF08281">
    <property type="entry name" value="Sigma70_r4_2"/>
    <property type="match status" value="1"/>
</dbReference>
<dbReference type="NCBIfam" id="TIGR02937">
    <property type="entry name" value="sigma70-ECF"/>
    <property type="match status" value="1"/>
</dbReference>
<dbReference type="InterPro" id="IPR014284">
    <property type="entry name" value="RNA_pol_sigma-70_dom"/>
</dbReference>
<dbReference type="GO" id="GO:0003677">
    <property type="term" value="F:DNA binding"/>
    <property type="evidence" value="ECO:0007669"/>
    <property type="project" value="InterPro"/>
</dbReference>
<sequence>MTDKELIINSYKSTLSNLRARYKVMDPEHPDKKTISGMISSLEYSLFWLKNGHEKPPNRDISQRSYEQRTEYWADVSLVTQYHKDAVVLIGGGNDDELKPSQIETIDNALKLLTDKEQQTFIDIYANGHTYQQVADLYGCSKGTVQSYINRAKKKISTAIKEGAISQ</sequence>
<dbReference type="Proteomes" id="UP000277864">
    <property type="component" value="Unassembled WGS sequence"/>
</dbReference>
<proteinExistence type="predicted"/>
<dbReference type="InterPro" id="IPR013249">
    <property type="entry name" value="RNA_pol_sigma70_r4_t2"/>
</dbReference>
<protein>
    <recommendedName>
        <fullName evidence="1">HTH luxR-type domain-containing protein</fullName>
    </recommendedName>
</protein>
<reference evidence="2 3" key="1">
    <citation type="submission" date="2018-03" db="EMBL/GenBank/DDBJ databases">
        <authorList>
            <person name="Gulvik C.A."/>
        </authorList>
    </citation>
    <scope>NUCLEOTIDE SEQUENCE [LARGE SCALE GENOMIC DNA]</scope>
    <source>
        <strain evidence="2 3">JCM 31581</strain>
    </source>
</reference>
<keyword evidence="3" id="KW-1185">Reference proteome</keyword>
<dbReference type="AlphaFoldDB" id="A0A3R9YJC0"/>
<name>A0A3R9YJC0_9ENTE</name>
<dbReference type="InterPro" id="IPR000792">
    <property type="entry name" value="Tscrpt_reg_LuxR_C"/>
</dbReference>
<evidence type="ECO:0000313" key="3">
    <source>
        <dbReference type="Proteomes" id="UP000277864"/>
    </source>
</evidence>
<dbReference type="PROSITE" id="PS00622">
    <property type="entry name" value="HTH_LUXR_1"/>
    <property type="match status" value="1"/>
</dbReference>
<dbReference type="SUPFAM" id="SSF88659">
    <property type="entry name" value="Sigma3 and sigma4 domains of RNA polymerase sigma factors"/>
    <property type="match status" value="1"/>
</dbReference>
<dbReference type="InterPro" id="IPR036388">
    <property type="entry name" value="WH-like_DNA-bd_sf"/>
</dbReference>
<organism evidence="2 3">
    <name type="scientific">Vagococcus humatus</name>
    <dbReference type="NCBI Taxonomy" id="1889241"/>
    <lineage>
        <taxon>Bacteria</taxon>
        <taxon>Bacillati</taxon>
        <taxon>Bacillota</taxon>
        <taxon>Bacilli</taxon>
        <taxon>Lactobacillales</taxon>
        <taxon>Enterococcaceae</taxon>
        <taxon>Vagococcus</taxon>
    </lineage>
</organism>
<dbReference type="CDD" id="cd06171">
    <property type="entry name" value="Sigma70_r4"/>
    <property type="match status" value="1"/>
</dbReference>
<gene>
    <name evidence="2" type="ORF">C7P63_07350</name>
</gene>
<dbReference type="RefSeq" id="WP_125943522.1">
    <property type="nucleotide sequence ID" value="NZ_PXZH01000003.1"/>
</dbReference>
<comment type="caution">
    <text evidence="2">The sequence shown here is derived from an EMBL/GenBank/DDBJ whole genome shotgun (WGS) entry which is preliminary data.</text>
</comment>
<evidence type="ECO:0000259" key="1">
    <source>
        <dbReference type="PROSITE" id="PS00622"/>
    </source>
</evidence>
<dbReference type="OrthoDB" id="2200505at2"/>
<dbReference type="Gene3D" id="1.10.10.10">
    <property type="entry name" value="Winged helix-like DNA-binding domain superfamily/Winged helix DNA-binding domain"/>
    <property type="match status" value="1"/>
</dbReference>
<dbReference type="GO" id="GO:0006352">
    <property type="term" value="P:DNA-templated transcription initiation"/>
    <property type="evidence" value="ECO:0007669"/>
    <property type="project" value="InterPro"/>
</dbReference>
<accession>A0A3R9YJC0</accession>